<dbReference type="InterPro" id="IPR010372">
    <property type="entry name" value="DNA_pol3_delta_N"/>
</dbReference>
<evidence type="ECO:0000259" key="10">
    <source>
        <dbReference type="Pfam" id="PF06144"/>
    </source>
</evidence>
<dbReference type="Pfam" id="PF14840">
    <property type="entry name" value="DNA_pol3_delt_C"/>
    <property type="match status" value="1"/>
</dbReference>
<keyword evidence="6" id="KW-0239">DNA-directed DNA polymerase</keyword>
<dbReference type="EC" id="2.7.7.7" evidence="1 9"/>
<dbReference type="NCBIfam" id="TIGR01128">
    <property type="entry name" value="holA"/>
    <property type="match status" value="1"/>
</dbReference>
<accession>A0ABX6UV72</accession>
<dbReference type="EMBL" id="CP063056">
    <property type="protein sequence ID" value="QPB41942.1"/>
    <property type="molecule type" value="Genomic_DNA"/>
</dbReference>
<dbReference type="SUPFAM" id="SSF52540">
    <property type="entry name" value="P-loop containing nucleoside triphosphate hydrolases"/>
    <property type="match status" value="1"/>
</dbReference>
<dbReference type="Gene3D" id="3.40.50.300">
    <property type="entry name" value="P-loop containing nucleotide triphosphate hydrolases"/>
    <property type="match status" value="1"/>
</dbReference>
<dbReference type="Gene3D" id="1.20.272.10">
    <property type="match status" value="1"/>
</dbReference>
<dbReference type="PANTHER" id="PTHR34388:SF1">
    <property type="entry name" value="DNA POLYMERASE III SUBUNIT DELTA"/>
    <property type="match status" value="1"/>
</dbReference>
<evidence type="ECO:0000256" key="9">
    <source>
        <dbReference type="NCBIfam" id="TIGR01128"/>
    </source>
</evidence>
<keyword evidence="4 12" id="KW-0548">Nucleotidyltransferase</keyword>
<name>A0ABX6UV72_9PAST</name>
<evidence type="ECO:0000256" key="3">
    <source>
        <dbReference type="ARBA" id="ARBA00022679"/>
    </source>
</evidence>
<comment type="catalytic activity">
    <reaction evidence="8">
        <text>DNA(n) + a 2'-deoxyribonucleoside 5'-triphosphate = DNA(n+1) + diphosphate</text>
        <dbReference type="Rhea" id="RHEA:22508"/>
        <dbReference type="Rhea" id="RHEA-COMP:17339"/>
        <dbReference type="Rhea" id="RHEA-COMP:17340"/>
        <dbReference type="ChEBI" id="CHEBI:33019"/>
        <dbReference type="ChEBI" id="CHEBI:61560"/>
        <dbReference type="ChEBI" id="CHEBI:173112"/>
        <dbReference type="EC" id="2.7.7.7"/>
    </reaction>
</comment>
<gene>
    <name evidence="12" type="primary">holA</name>
    <name evidence="12" type="ORF">IHV77_08425</name>
</gene>
<keyword evidence="5" id="KW-0235">DNA replication</keyword>
<dbReference type="InterPro" id="IPR032780">
    <property type="entry name" value="DNA_pol3_delt_C"/>
</dbReference>
<evidence type="ECO:0000256" key="2">
    <source>
        <dbReference type="ARBA" id="ARBA00017703"/>
    </source>
</evidence>
<dbReference type="GO" id="GO:0003887">
    <property type="term" value="F:DNA-directed DNA polymerase activity"/>
    <property type="evidence" value="ECO:0007669"/>
    <property type="project" value="UniProtKB-EC"/>
</dbReference>
<proteinExistence type="inferred from homology"/>
<dbReference type="Proteomes" id="UP000663069">
    <property type="component" value="Chromosome"/>
</dbReference>
<evidence type="ECO:0000313" key="13">
    <source>
        <dbReference type="Proteomes" id="UP000663069"/>
    </source>
</evidence>
<dbReference type="Pfam" id="PF06144">
    <property type="entry name" value="DNA_pol3_delta"/>
    <property type="match status" value="1"/>
</dbReference>
<dbReference type="InterPro" id="IPR027417">
    <property type="entry name" value="P-loop_NTPase"/>
</dbReference>
<feature type="domain" description="DNA polymerase III delta N-terminal" evidence="10">
    <location>
        <begin position="21"/>
        <end position="142"/>
    </location>
</feature>
<organism evidence="12 13">
    <name type="scientific">Rodentibacter haemolyticus</name>
    <dbReference type="NCBI Taxonomy" id="2778911"/>
    <lineage>
        <taxon>Bacteria</taxon>
        <taxon>Pseudomonadati</taxon>
        <taxon>Pseudomonadota</taxon>
        <taxon>Gammaproteobacteria</taxon>
        <taxon>Pasteurellales</taxon>
        <taxon>Pasteurellaceae</taxon>
        <taxon>Rodentibacter</taxon>
    </lineage>
</organism>
<evidence type="ECO:0000256" key="5">
    <source>
        <dbReference type="ARBA" id="ARBA00022705"/>
    </source>
</evidence>
<keyword evidence="13" id="KW-1185">Reference proteome</keyword>
<evidence type="ECO:0000259" key="11">
    <source>
        <dbReference type="Pfam" id="PF14840"/>
    </source>
</evidence>
<evidence type="ECO:0000256" key="6">
    <source>
        <dbReference type="ARBA" id="ARBA00022932"/>
    </source>
</evidence>
<dbReference type="RefSeq" id="WP_194811525.1">
    <property type="nucleotide sequence ID" value="NZ_CP063056.1"/>
</dbReference>
<keyword evidence="3 12" id="KW-0808">Transferase</keyword>
<sequence length="344" mass="39912">MNRIFPEQLIHHLSQRLAKVYFLVGQDPLLLSESEEMIYQAAKQQGFDEKNSLQIDSQTDWAQLIESCQSMGLFFNKQLLVLNLPENLTALLQKNLQELTAVLNEDVLLVLTMPKLAKTTEKQAWFSTLNQYEPNALLVNCQTPSVESLPRWVKNRVQTMGLQADDEAIQQLCYSYENNLLALKQALQLLDLLHPDHKLNYNRVIAVVEQSSVFTPFQWIDALLVGKVNRAKRILNGLQAEDVQPIILLRTLQRELFTLLELTKPQQRIHITDALPVQQIKAEFDRLKIWQNRRPFFLSAVQRLTYQKLYVIIQELANIERLAKQEFSDDVWHRLADLSVKICL</sequence>
<evidence type="ECO:0000313" key="12">
    <source>
        <dbReference type="EMBL" id="QPB41942.1"/>
    </source>
</evidence>
<dbReference type="SUPFAM" id="SSF48019">
    <property type="entry name" value="post-AAA+ oligomerization domain-like"/>
    <property type="match status" value="1"/>
</dbReference>
<reference evidence="12 13" key="1">
    <citation type="submission" date="2020-10" db="EMBL/GenBank/DDBJ databases">
        <title>Genome Sequencing of Rodentibacter spp. strain DSM111151.</title>
        <authorList>
            <person name="Benga L."/>
            <person name="Lautwein T."/>
        </authorList>
    </citation>
    <scope>NUCLEOTIDE SEQUENCE [LARGE SCALE GENOMIC DNA]</scope>
    <source>
        <strain evidence="12 13">DSM 111151</strain>
    </source>
</reference>
<protein>
    <recommendedName>
        <fullName evidence="2 9">DNA polymerase III subunit delta</fullName>
        <ecNumber evidence="1 9">2.7.7.7</ecNumber>
    </recommendedName>
</protein>
<evidence type="ECO:0000256" key="7">
    <source>
        <dbReference type="ARBA" id="ARBA00034754"/>
    </source>
</evidence>
<evidence type="ECO:0000256" key="8">
    <source>
        <dbReference type="ARBA" id="ARBA00049244"/>
    </source>
</evidence>
<comment type="similarity">
    <text evidence="7">Belongs to the DNA polymerase HolA subunit family.</text>
</comment>
<evidence type="ECO:0000256" key="1">
    <source>
        <dbReference type="ARBA" id="ARBA00012417"/>
    </source>
</evidence>
<dbReference type="Gene3D" id="1.10.8.60">
    <property type="match status" value="1"/>
</dbReference>
<dbReference type="PANTHER" id="PTHR34388">
    <property type="entry name" value="DNA POLYMERASE III SUBUNIT DELTA"/>
    <property type="match status" value="1"/>
</dbReference>
<dbReference type="InterPro" id="IPR005790">
    <property type="entry name" value="DNA_polIII_delta"/>
</dbReference>
<dbReference type="InterPro" id="IPR008921">
    <property type="entry name" value="DNA_pol3_clamp-load_cplx_C"/>
</dbReference>
<evidence type="ECO:0000256" key="4">
    <source>
        <dbReference type="ARBA" id="ARBA00022695"/>
    </source>
</evidence>
<feature type="domain" description="DNA polymerase III subunit delta C-terminal" evidence="11">
    <location>
        <begin position="216"/>
        <end position="343"/>
    </location>
</feature>
<dbReference type="CDD" id="cd18138">
    <property type="entry name" value="HLD_clamp_pol_III_delta"/>
    <property type="match status" value="1"/>
</dbReference>